<evidence type="ECO:0000256" key="1">
    <source>
        <dbReference type="SAM" id="MobiDB-lite"/>
    </source>
</evidence>
<dbReference type="RefSeq" id="XP_065950092.2">
    <property type="nucleotide sequence ID" value="XM_066094020.2"/>
</dbReference>
<proteinExistence type="predicted"/>
<dbReference type="EMBL" id="CP017553">
    <property type="protein sequence ID" value="AOW00594.1"/>
    <property type="molecule type" value="Genomic_DNA"/>
</dbReference>
<evidence type="ECO:0000313" key="3">
    <source>
        <dbReference type="Proteomes" id="UP000182444"/>
    </source>
</evidence>
<reference evidence="2 3" key="1">
    <citation type="journal article" date="2016" name="PLoS ONE">
        <title>Sequence Assembly of Yarrowia lipolytica Strain W29/CLIB89 Shows Transposable Element Diversity.</title>
        <authorList>
            <person name="Magnan C."/>
            <person name="Yu J."/>
            <person name="Chang I."/>
            <person name="Jahn E."/>
            <person name="Kanomata Y."/>
            <person name="Wu J."/>
            <person name="Zeller M."/>
            <person name="Oakes M."/>
            <person name="Baldi P."/>
            <person name="Sandmeyer S."/>
        </authorList>
    </citation>
    <scope>NUCLEOTIDE SEQUENCE [LARGE SCALE GENOMIC DNA]</scope>
    <source>
        <strain evidence="3">CLIB89(W29)</strain>
    </source>
</reference>
<dbReference type="VEuPathDB" id="FungiDB:YALI1_A13334g"/>
<organism evidence="2 3">
    <name type="scientific">Yarrowia lipolytica</name>
    <name type="common">Candida lipolytica</name>
    <dbReference type="NCBI Taxonomy" id="4952"/>
    <lineage>
        <taxon>Eukaryota</taxon>
        <taxon>Fungi</taxon>
        <taxon>Dikarya</taxon>
        <taxon>Ascomycota</taxon>
        <taxon>Saccharomycotina</taxon>
        <taxon>Dipodascomycetes</taxon>
        <taxon>Dipodascales</taxon>
        <taxon>Dipodascales incertae sedis</taxon>
        <taxon>Yarrowia</taxon>
    </lineage>
</organism>
<gene>
    <name evidence="2" type="ORF">YALI1_A13334g</name>
</gene>
<evidence type="ECO:0000313" key="2">
    <source>
        <dbReference type="EMBL" id="AOW00594.1"/>
    </source>
</evidence>
<sequence>MTNFPITTVQMTAVPTTTVPTTTFPMAITVYDFDNVPEVRSRVSQLPAKVLPGSAVHFLGTESLLTSKANPSTRSRKSSTPQSLQCSETAWAWTSSRPTPNPRMEFNSSRVVEISPSPVANFHSSRLLDNSHRFEHLITNRRLDKIEKALEKVKAHLVKPKVREVVVMANLELSYREFQLILNRS</sequence>
<protein>
    <submittedName>
        <fullName evidence="2">Uncharacterized protein</fullName>
    </submittedName>
</protein>
<dbReference type="KEGG" id="yli:90949349"/>
<dbReference type="AlphaFoldDB" id="A0A1D8N4Q8"/>
<name>A0A1D8N4Q8_YARLL</name>
<dbReference type="GeneID" id="90949349"/>
<dbReference type="Proteomes" id="UP000182444">
    <property type="component" value="Chromosome 1A"/>
</dbReference>
<feature type="compositionally biased region" description="Polar residues" evidence="1">
    <location>
        <begin position="67"/>
        <end position="98"/>
    </location>
</feature>
<feature type="region of interest" description="Disordered" evidence="1">
    <location>
        <begin position="67"/>
        <end position="99"/>
    </location>
</feature>
<accession>A0A1D8N4Q8</accession>